<feature type="compositionally biased region" description="Basic residues" evidence="1">
    <location>
        <begin position="11"/>
        <end position="21"/>
    </location>
</feature>
<dbReference type="AlphaFoldDB" id="A0AAV7W747"/>
<evidence type="ECO:0000256" key="1">
    <source>
        <dbReference type="SAM" id="MobiDB-lite"/>
    </source>
</evidence>
<proteinExistence type="predicted"/>
<comment type="caution">
    <text evidence="2">The sequence shown here is derived from an EMBL/GenBank/DDBJ whole genome shotgun (WGS) entry which is preliminary data.</text>
</comment>
<protein>
    <submittedName>
        <fullName evidence="2">Uncharacterized protein</fullName>
    </submittedName>
</protein>
<keyword evidence="3" id="KW-1185">Reference proteome</keyword>
<evidence type="ECO:0000313" key="2">
    <source>
        <dbReference type="EMBL" id="KAJ1209809.1"/>
    </source>
</evidence>
<dbReference type="Proteomes" id="UP001066276">
    <property type="component" value="Chromosome 1_2"/>
</dbReference>
<reference evidence="2" key="1">
    <citation type="journal article" date="2022" name="bioRxiv">
        <title>Sequencing and chromosome-scale assembly of the giantPleurodeles waltlgenome.</title>
        <authorList>
            <person name="Brown T."/>
            <person name="Elewa A."/>
            <person name="Iarovenko S."/>
            <person name="Subramanian E."/>
            <person name="Araus A.J."/>
            <person name="Petzold A."/>
            <person name="Susuki M."/>
            <person name="Suzuki K.-i.T."/>
            <person name="Hayashi T."/>
            <person name="Toyoda A."/>
            <person name="Oliveira C."/>
            <person name="Osipova E."/>
            <person name="Leigh N.D."/>
            <person name="Simon A."/>
            <person name="Yun M.H."/>
        </authorList>
    </citation>
    <scope>NUCLEOTIDE SEQUENCE</scope>
    <source>
        <strain evidence="2">20211129_DDA</strain>
        <tissue evidence="2">Liver</tissue>
    </source>
</reference>
<dbReference type="EMBL" id="JANPWB010000002">
    <property type="protein sequence ID" value="KAJ1209809.1"/>
    <property type="molecule type" value="Genomic_DNA"/>
</dbReference>
<organism evidence="2 3">
    <name type="scientific">Pleurodeles waltl</name>
    <name type="common">Iberian ribbed newt</name>
    <dbReference type="NCBI Taxonomy" id="8319"/>
    <lineage>
        <taxon>Eukaryota</taxon>
        <taxon>Metazoa</taxon>
        <taxon>Chordata</taxon>
        <taxon>Craniata</taxon>
        <taxon>Vertebrata</taxon>
        <taxon>Euteleostomi</taxon>
        <taxon>Amphibia</taxon>
        <taxon>Batrachia</taxon>
        <taxon>Caudata</taxon>
        <taxon>Salamandroidea</taxon>
        <taxon>Salamandridae</taxon>
        <taxon>Pleurodelinae</taxon>
        <taxon>Pleurodeles</taxon>
    </lineage>
</organism>
<sequence length="110" mass="12651">MFMRPVGRSGDKRKRSPRMRSARSDLLSTTEKIEAEHICDALSRKRTADLSKQSGRCLDVRLDPKLNYQIGPCPKLKLAPFGRLAKPEDGRKWTQVHEHTILSRRPRVQS</sequence>
<gene>
    <name evidence="2" type="ORF">NDU88_005181</name>
</gene>
<feature type="region of interest" description="Disordered" evidence="1">
    <location>
        <begin position="1"/>
        <end position="27"/>
    </location>
</feature>
<accession>A0AAV7W747</accession>
<name>A0AAV7W747_PLEWA</name>
<evidence type="ECO:0000313" key="3">
    <source>
        <dbReference type="Proteomes" id="UP001066276"/>
    </source>
</evidence>